<gene>
    <name evidence="2" type="ORF">OFLC_LOCUS7266</name>
</gene>
<dbReference type="EMBL" id="UZAJ01007457">
    <property type="protein sequence ID" value="VDO50113.1"/>
    <property type="molecule type" value="Genomic_DNA"/>
</dbReference>
<accession>A0A183HIF4</accession>
<dbReference type="AlphaFoldDB" id="A0A183HIF4"/>
<evidence type="ECO:0000313" key="4">
    <source>
        <dbReference type="WBParaSite" id="OFLC_0000726501-mRNA-1"/>
    </source>
</evidence>
<dbReference type="Proteomes" id="UP000267606">
    <property type="component" value="Unassembled WGS sequence"/>
</dbReference>
<sequence>MLEPLILWDGFLKVGALRSLSGSSMSLAIISFNLLHFHIGKIIKLNFLCVIIFIILFQHSIVL</sequence>
<evidence type="ECO:0000313" key="3">
    <source>
        <dbReference type="Proteomes" id="UP000267606"/>
    </source>
</evidence>
<evidence type="ECO:0000256" key="1">
    <source>
        <dbReference type="SAM" id="Phobius"/>
    </source>
</evidence>
<keyword evidence="1" id="KW-0812">Transmembrane</keyword>
<keyword evidence="1" id="KW-0472">Membrane</keyword>
<protein>
    <submittedName>
        <fullName evidence="2 4">Uncharacterized protein</fullName>
    </submittedName>
</protein>
<reference evidence="4" key="1">
    <citation type="submission" date="2016-06" db="UniProtKB">
        <authorList>
            <consortium name="WormBaseParasite"/>
        </authorList>
    </citation>
    <scope>IDENTIFICATION</scope>
</reference>
<name>A0A183HIF4_9BILA</name>
<keyword evidence="3" id="KW-1185">Reference proteome</keyword>
<feature type="transmembrane region" description="Helical" evidence="1">
    <location>
        <begin position="15"/>
        <end position="35"/>
    </location>
</feature>
<keyword evidence="1" id="KW-1133">Transmembrane helix</keyword>
<feature type="transmembrane region" description="Helical" evidence="1">
    <location>
        <begin position="42"/>
        <end position="61"/>
    </location>
</feature>
<reference evidence="2 3" key="2">
    <citation type="submission" date="2018-11" db="EMBL/GenBank/DDBJ databases">
        <authorList>
            <consortium name="Pathogen Informatics"/>
        </authorList>
    </citation>
    <scope>NUCLEOTIDE SEQUENCE [LARGE SCALE GENOMIC DNA]</scope>
</reference>
<proteinExistence type="predicted"/>
<dbReference type="WBParaSite" id="OFLC_0000726501-mRNA-1">
    <property type="protein sequence ID" value="OFLC_0000726501-mRNA-1"/>
    <property type="gene ID" value="OFLC_0000726501"/>
</dbReference>
<organism evidence="4">
    <name type="scientific">Onchocerca flexuosa</name>
    <dbReference type="NCBI Taxonomy" id="387005"/>
    <lineage>
        <taxon>Eukaryota</taxon>
        <taxon>Metazoa</taxon>
        <taxon>Ecdysozoa</taxon>
        <taxon>Nematoda</taxon>
        <taxon>Chromadorea</taxon>
        <taxon>Rhabditida</taxon>
        <taxon>Spirurina</taxon>
        <taxon>Spiruromorpha</taxon>
        <taxon>Filarioidea</taxon>
        <taxon>Onchocercidae</taxon>
        <taxon>Onchocerca</taxon>
    </lineage>
</organism>
<evidence type="ECO:0000313" key="2">
    <source>
        <dbReference type="EMBL" id="VDO50113.1"/>
    </source>
</evidence>